<dbReference type="Pfam" id="PF00975">
    <property type="entry name" value="Thioesterase"/>
    <property type="match status" value="1"/>
</dbReference>
<gene>
    <name evidence="2" type="ORF">HNQ71_006947</name>
</gene>
<name>A0A841PNL6_9HYPH</name>
<evidence type="ECO:0000313" key="3">
    <source>
        <dbReference type="Proteomes" id="UP000556329"/>
    </source>
</evidence>
<comment type="caution">
    <text evidence="2">The sequence shown here is derived from an EMBL/GenBank/DDBJ whole genome shotgun (WGS) entry which is preliminary data.</text>
</comment>
<dbReference type="InterPro" id="IPR029058">
    <property type="entry name" value="AB_hydrolase_fold"/>
</dbReference>
<dbReference type="Proteomes" id="UP000556329">
    <property type="component" value="Unassembled WGS sequence"/>
</dbReference>
<dbReference type="SUPFAM" id="SSF53474">
    <property type="entry name" value="alpha/beta-Hydrolases"/>
    <property type="match status" value="1"/>
</dbReference>
<protein>
    <recommendedName>
        <fullName evidence="1">Thioesterase domain-containing protein</fullName>
    </recommendedName>
</protein>
<dbReference type="AlphaFoldDB" id="A0A841PNL6"/>
<dbReference type="EMBL" id="JACHEF010000016">
    <property type="protein sequence ID" value="MBB6414238.1"/>
    <property type="molecule type" value="Genomic_DNA"/>
</dbReference>
<keyword evidence="3" id="KW-1185">Reference proteome</keyword>
<evidence type="ECO:0000313" key="2">
    <source>
        <dbReference type="EMBL" id="MBB6414238.1"/>
    </source>
</evidence>
<sequence>MTRSGASLAGIAAGNRNFQAPVLTDLASKIHLGSQPSSPGVISVQATGSQPPLFFVPTGWGDCSYVISLVKEMNVDCPVYALLWPSFDKARSLTLEAIADTVILAIKEIQPQGPYRFAGYSSGGILAYAIAQRLLGVDDTVSFMAFIDVTLFANRSSISPSQIVRNMVLERFESLDDESFEVLERFAGQCSIAQLLEKAQQIGAIPPDRDLHNDVRCLKESPNFIGRCSRIKFRPCQLRFISFMPLSLSSVVGNHLTNP</sequence>
<accession>A0A841PNL6</accession>
<dbReference type="Gene3D" id="3.40.50.1820">
    <property type="entry name" value="alpha/beta hydrolase"/>
    <property type="match status" value="1"/>
</dbReference>
<dbReference type="InterPro" id="IPR001031">
    <property type="entry name" value="Thioesterase"/>
</dbReference>
<organism evidence="2 3">
    <name type="scientific">Mesorhizobium sangaii</name>
    <dbReference type="NCBI Taxonomy" id="505389"/>
    <lineage>
        <taxon>Bacteria</taxon>
        <taxon>Pseudomonadati</taxon>
        <taxon>Pseudomonadota</taxon>
        <taxon>Alphaproteobacteria</taxon>
        <taxon>Hyphomicrobiales</taxon>
        <taxon>Phyllobacteriaceae</taxon>
        <taxon>Mesorhizobium</taxon>
    </lineage>
</organism>
<reference evidence="2 3" key="1">
    <citation type="submission" date="2020-08" db="EMBL/GenBank/DDBJ databases">
        <title>Genomic Encyclopedia of Type Strains, Phase IV (KMG-IV): sequencing the most valuable type-strain genomes for metagenomic binning, comparative biology and taxonomic classification.</title>
        <authorList>
            <person name="Goeker M."/>
        </authorList>
    </citation>
    <scope>NUCLEOTIDE SEQUENCE [LARGE SCALE GENOMIC DNA]</scope>
    <source>
        <strain evidence="2 3">DSM 100039</strain>
    </source>
</reference>
<feature type="domain" description="Thioesterase" evidence="1">
    <location>
        <begin position="52"/>
        <end position="150"/>
    </location>
</feature>
<evidence type="ECO:0000259" key="1">
    <source>
        <dbReference type="Pfam" id="PF00975"/>
    </source>
</evidence>
<proteinExistence type="predicted"/>